<dbReference type="SMART" id="SM00835">
    <property type="entry name" value="Cupin_1"/>
    <property type="match status" value="1"/>
</dbReference>
<evidence type="ECO:0000259" key="6">
    <source>
        <dbReference type="SMART" id="SM00835"/>
    </source>
</evidence>
<organism evidence="7 8">
    <name type="scientific">Sphaeroforma arctica JP610</name>
    <dbReference type="NCBI Taxonomy" id="667725"/>
    <lineage>
        <taxon>Eukaryota</taxon>
        <taxon>Ichthyosporea</taxon>
        <taxon>Ichthyophonida</taxon>
        <taxon>Sphaeroforma</taxon>
    </lineage>
</organism>
<evidence type="ECO:0000256" key="1">
    <source>
        <dbReference type="ARBA" id="ARBA00004613"/>
    </source>
</evidence>
<dbReference type="RefSeq" id="XP_014151911.1">
    <property type="nucleotide sequence ID" value="XM_014296436.1"/>
</dbReference>
<evidence type="ECO:0000256" key="3">
    <source>
        <dbReference type="ARBA" id="ARBA00022525"/>
    </source>
</evidence>
<dbReference type="SUPFAM" id="SSF51182">
    <property type="entry name" value="RmlC-like cupins"/>
    <property type="match status" value="1"/>
</dbReference>
<gene>
    <name evidence="7" type="ORF">SARC_09542</name>
</gene>
<evidence type="ECO:0000256" key="2">
    <source>
        <dbReference type="ARBA" id="ARBA00007456"/>
    </source>
</evidence>
<evidence type="ECO:0000313" key="8">
    <source>
        <dbReference type="Proteomes" id="UP000054560"/>
    </source>
</evidence>
<keyword evidence="4" id="KW-0479">Metal-binding</keyword>
<dbReference type="Pfam" id="PF00190">
    <property type="entry name" value="Cupin_1"/>
    <property type="match status" value="1"/>
</dbReference>
<dbReference type="InterPro" id="IPR001929">
    <property type="entry name" value="Germin"/>
</dbReference>
<evidence type="ECO:0000256" key="5">
    <source>
        <dbReference type="ARBA" id="ARBA00023211"/>
    </source>
</evidence>
<dbReference type="OrthoDB" id="1921208at2759"/>
<dbReference type="STRING" id="667725.A0A0L0FML7"/>
<evidence type="ECO:0000256" key="4">
    <source>
        <dbReference type="ARBA" id="ARBA00022723"/>
    </source>
</evidence>
<dbReference type="EMBL" id="KQ242578">
    <property type="protein sequence ID" value="KNC78009.1"/>
    <property type="molecule type" value="Genomic_DNA"/>
</dbReference>
<feature type="domain" description="Cupin type-1" evidence="6">
    <location>
        <begin position="1"/>
        <end position="113"/>
    </location>
</feature>
<dbReference type="GeneID" id="25910046"/>
<dbReference type="PANTHER" id="PTHR31238">
    <property type="entry name" value="GERMIN-LIKE PROTEIN SUBFAMILY 3 MEMBER 3"/>
    <property type="match status" value="1"/>
</dbReference>
<proteinExistence type="inferred from homology"/>
<keyword evidence="3" id="KW-0964">Secreted</keyword>
<accession>A0A0L0FML7</accession>
<dbReference type="PRINTS" id="PR00325">
    <property type="entry name" value="GERMIN"/>
</dbReference>
<dbReference type="InterPro" id="IPR014710">
    <property type="entry name" value="RmlC-like_jellyroll"/>
</dbReference>
<comment type="subcellular location">
    <subcellularLocation>
        <location evidence="1">Secreted</location>
    </subcellularLocation>
</comment>
<dbReference type="InterPro" id="IPR006045">
    <property type="entry name" value="Cupin_1"/>
</dbReference>
<dbReference type="AlphaFoldDB" id="A0A0L0FML7"/>
<keyword evidence="8" id="KW-1185">Reference proteome</keyword>
<dbReference type="InterPro" id="IPR011051">
    <property type="entry name" value="RmlC_Cupin_sf"/>
</dbReference>
<name>A0A0L0FML7_9EUKA</name>
<dbReference type="Gene3D" id="2.60.120.10">
    <property type="entry name" value="Jelly Rolls"/>
    <property type="match status" value="1"/>
</dbReference>
<sequence>MALTRFRIGPCGINLPHVHPRGTETIYVVNAMLTVGFVAESSRLVLNDIETDQSTFFPQGLLHYQQNMNCEPASFISILDSADPGLSVIAAALTALPDEALKAVLDEDVSFVTQLRLGLPAGPARARSECLARCSMAMDTPLDP</sequence>
<dbReference type="CDD" id="cd02241">
    <property type="entry name" value="cupin_OxOx"/>
    <property type="match status" value="1"/>
</dbReference>
<reference evidence="7 8" key="1">
    <citation type="submission" date="2011-02" db="EMBL/GenBank/DDBJ databases">
        <title>The Genome Sequence of Sphaeroforma arctica JP610.</title>
        <authorList>
            <consortium name="The Broad Institute Genome Sequencing Platform"/>
            <person name="Russ C."/>
            <person name="Cuomo C."/>
            <person name="Young S.K."/>
            <person name="Zeng Q."/>
            <person name="Gargeya S."/>
            <person name="Alvarado L."/>
            <person name="Berlin A."/>
            <person name="Chapman S.B."/>
            <person name="Chen Z."/>
            <person name="Freedman E."/>
            <person name="Gellesch M."/>
            <person name="Goldberg J."/>
            <person name="Griggs A."/>
            <person name="Gujja S."/>
            <person name="Heilman E."/>
            <person name="Heiman D."/>
            <person name="Howarth C."/>
            <person name="Mehta T."/>
            <person name="Neiman D."/>
            <person name="Pearson M."/>
            <person name="Roberts A."/>
            <person name="Saif S."/>
            <person name="Shea T."/>
            <person name="Shenoy N."/>
            <person name="Sisk P."/>
            <person name="Stolte C."/>
            <person name="Sykes S."/>
            <person name="White J."/>
            <person name="Yandava C."/>
            <person name="Burger G."/>
            <person name="Gray M.W."/>
            <person name="Holland P.W.H."/>
            <person name="King N."/>
            <person name="Lang F.B.F."/>
            <person name="Roger A.J."/>
            <person name="Ruiz-Trillo I."/>
            <person name="Haas B."/>
            <person name="Nusbaum C."/>
            <person name="Birren B."/>
        </authorList>
    </citation>
    <scope>NUCLEOTIDE SEQUENCE [LARGE SCALE GENOMIC DNA]</scope>
    <source>
        <strain evidence="7 8">JP610</strain>
    </source>
</reference>
<dbReference type="Proteomes" id="UP000054560">
    <property type="component" value="Unassembled WGS sequence"/>
</dbReference>
<keyword evidence="5" id="KW-0464">Manganese</keyword>
<dbReference type="GO" id="GO:0005576">
    <property type="term" value="C:extracellular region"/>
    <property type="evidence" value="ECO:0007669"/>
    <property type="project" value="UniProtKB-SubCell"/>
</dbReference>
<dbReference type="GO" id="GO:0030145">
    <property type="term" value="F:manganese ion binding"/>
    <property type="evidence" value="ECO:0007669"/>
    <property type="project" value="InterPro"/>
</dbReference>
<protein>
    <recommendedName>
        <fullName evidence="6">Cupin type-1 domain-containing protein</fullName>
    </recommendedName>
</protein>
<evidence type="ECO:0000313" key="7">
    <source>
        <dbReference type="EMBL" id="KNC78009.1"/>
    </source>
</evidence>
<dbReference type="eggNOG" id="ENOG502QQ4A">
    <property type="taxonomic scope" value="Eukaryota"/>
</dbReference>
<comment type="similarity">
    <text evidence="2">Belongs to the germin family.</text>
</comment>